<proteinExistence type="predicted"/>
<dbReference type="EMBL" id="FPIP01000001">
    <property type="protein sequence ID" value="SFW13718.1"/>
    <property type="molecule type" value="Genomic_DNA"/>
</dbReference>
<dbReference type="AlphaFoldDB" id="A0A1K1LVM5"/>
<evidence type="ECO:0000313" key="2">
    <source>
        <dbReference type="Proteomes" id="UP000183461"/>
    </source>
</evidence>
<protein>
    <submittedName>
        <fullName evidence="1">Uncharacterized protein</fullName>
    </submittedName>
</protein>
<sequence length="102" mass="11435">MASEAVKKILEAEALSDKKNAEARKKRDEIIDAASGSSSLAIQKRLSEAHLEVAKLKADFDEKFKTYEKNAESECEKNIDSIKQKAEKNMALAVDEIISRFF</sequence>
<dbReference type="RefSeq" id="WP_072299103.1">
    <property type="nucleotide sequence ID" value="NZ_FPIP01000001.1"/>
</dbReference>
<reference evidence="1 2" key="1">
    <citation type="submission" date="2016-11" db="EMBL/GenBank/DDBJ databases">
        <authorList>
            <person name="Jaros S."/>
            <person name="Januszkiewicz K."/>
            <person name="Wedrychowicz H."/>
        </authorList>
    </citation>
    <scope>NUCLEOTIDE SEQUENCE [LARGE SCALE GENOMIC DNA]</scope>
    <source>
        <strain evidence="1 2">YL228</strain>
    </source>
</reference>
<name>A0A1K1LVM5_RUMFL</name>
<accession>A0A1K1LVM5</accession>
<evidence type="ECO:0000313" key="1">
    <source>
        <dbReference type="EMBL" id="SFW13718.1"/>
    </source>
</evidence>
<dbReference type="Gene3D" id="1.20.5.2950">
    <property type="match status" value="1"/>
</dbReference>
<organism evidence="1 2">
    <name type="scientific">Ruminococcus flavefaciens</name>
    <dbReference type="NCBI Taxonomy" id="1265"/>
    <lineage>
        <taxon>Bacteria</taxon>
        <taxon>Bacillati</taxon>
        <taxon>Bacillota</taxon>
        <taxon>Clostridia</taxon>
        <taxon>Eubacteriales</taxon>
        <taxon>Oscillospiraceae</taxon>
        <taxon>Ruminococcus</taxon>
    </lineage>
</organism>
<dbReference type="Proteomes" id="UP000183461">
    <property type="component" value="Unassembled WGS sequence"/>
</dbReference>
<gene>
    <name evidence="1" type="ORF">SAMN02910280_0711</name>
</gene>